<dbReference type="Gene3D" id="3.10.450.40">
    <property type="match status" value="1"/>
</dbReference>
<feature type="domain" description="IraD/Gp25-like" evidence="1">
    <location>
        <begin position="40"/>
        <end position="140"/>
    </location>
</feature>
<keyword evidence="5" id="KW-1185">Reference proteome</keyword>
<comment type="caution">
    <text evidence="2">The sequence shown here is derived from an EMBL/GenBank/DDBJ whole genome shotgun (WGS) entry which is preliminary data.</text>
</comment>
<dbReference type="Proteomes" id="UP000180088">
    <property type="component" value="Unassembled WGS sequence"/>
</dbReference>
<dbReference type="AlphaFoldDB" id="A0A1S1X673"/>
<sequence>MRAMSGNRHAQILPSVLDRLLDDAPDLSHTEAISLFELSQFKQALARDLEALLNTRLMPQDELFESFPLSRDSLLSYGIPDLSGISLLNPDDREVLREQLRRSIELHEPRLSRVRVNLDAPREMERHLRFRVDAVLKVHPHRPPVTFDATLQLSSNVYKVHG</sequence>
<dbReference type="Pfam" id="PF04965">
    <property type="entry name" value="GPW_gp25"/>
    <property type="match status" value="1"/>
</dbReference>
<evidence type="ECO:0000313" key="3">
    <source>
        <dbReference type="EMBL" id="OHX20841.1"/>
    </source>
</evidence>
<dbReference type="InterPro" id="IPR053176">
    <property type="entry name" value="T6SS_TssE1-like"/>
</dbReference>
<evidence type="ECO:0000259" key="1">
    <source>
        <dbReference type="Pfam" id="PF04965"/>
    </source>
</evidence>
<organism evidence="2 4">
    <name type="scientific">Chromobacterium sphagni</name>
    <dbReference type="NCBI Taxonomy" id="1903179"/>
    <lineage>
        <taxon>Bacteria</taxon>
        <taxon>Pseudomonadati</taxon>
        <taxon>Pseudomonadota</taxon>
        <taxon>Betaproteobacteria</taxon>
        <taxon>Neisseriales</taxon>
        <taxon>Chromobacteriaceae</taxon>
        <taxon>Chromobacterium</taxon>
    </lineage>
</organism>
<proteinExistence type="predicted"/>
<evidence type="ECO:0000313" key="5">
    <source>
        <dbReference type="Proteomes" id="UP000180280"/>
    </source>
</evidence>
<protein>
    <submittedName>
        <fullName evidence="2">Type VI secretion protein</fullName>
    </submittedName>
</protein>
<dbReference type="EMBL" id="MKCS01000001">
    <property type="protein sequence ID" value="OHX14991.1"/>
    <property type="molecule type" value="Genomic_DNA"/>
</dbReference>
<dbReference type="InterPro" id="IPR017737">
    <property type="entry name" value="TssE1-like"/>
</dbReference>
<name>A0A1S1X673_9NEIS</name>
<accession>A0A1S1X673</accession>
<gene>
    <name evidence="3" type="ORF">BI344_13760</name>
    <name evidence="2" type="ORF">BI347_10325</name>
</gene>
<dbReference type="NCBIfam" id="TIGR03357">
    <property type="entry name" value="VI_zyme"/>
    <property type="match status" value="1"/>
</dbReference>
<dbReference type="SUPFAM" id="SSF160719">
    <property type="entry name" value="gpW/gp25-like"/>
    <property type="match status" value="1"/>
</dbReference>
<dbReference type="PANTHER" id="PTHR38595">
    <property type="entry name" value="CYTOPLASMIC PROTEIN-RELATED"/>
    <property type="match status" value="1"/>
</dbReference>
<dbReference type="InterPro" id="IPR007048">
    <property type="entry name" value="IraD/Gp25-like"/>
</dbReference>
<dbReference type="Proteomes" id="UP000180280">
    <property type="component" value="Unassembled WGS sequence"/>
</dbReference>
<dbReference type="PANTHER" id="PTHR38595:SF1">
    <property type="entry name" value="TYPE VI SECRETION SYSTEM COMPONENT TSSE1"/>
    <property type="match status" value="1"/>
</dbReference>
<dbReference type="STRING" id="1903179.BI347_10325"/>
<evidence type="ECO:0000313" key="4">
    <source>
        <dbReference type="Proteomes" id="UP000180088"/>
    </source>
</evidence>
<dbReference type="EMBL" id="MKCT01000009">
    <property type="protein sequence ID" value="OHX20841.1"/>
    <property type="molecule type" value="Genomic_DNA"/>
</dbReference>
<reference evidence="4 5" key="1">
    <citation type="submission" date="2016-09" db="EMBL/GenBank/DDBJ databases">
        <title>Chromobacterium muskegensis sp. nov., an insecticidal bacterium isolated from Sphagnum bogs.</title>
        <authorList>
            <person name="Sparks M.E."/>
            <person name="Blackburn M.B."/>
            <person name="Gundersen-Rindal D.E."/>
            <person name="Mitchell A."/>
            <person name="Farrar R."/>
            <person name="Kuhar D."/>
        </authorList>
    </citation>
    <scope>NUCLEOTIDE SEQUENCE [LARGE SCALE GENOMIC DNA]</scope>
    <source>
        <strain evidence="3 5">14B-1</strain>
        <strain evidence="2 4">37-2</strain>
    </source>
</reference>
<evidence type="ECO:0000313" key="2">
    <source>
        <dbReference type="EMBL" id="OHX14991.1"/>
    </source>
</evidence>